<evidence type="ECO:0000313" key="3">
    <source>
        <dbReference type="EMBL" id="ACS36137.1"/>
    </source>
</evidence>
<feature type="non-terminal residue" evidence="3">
    <location>
        <position position="1"/>
    </location>
</feature>
<protein>
    <recommendedName>
        <fullName evidence="2">DM13 domain-containing protein</fullName>
    </recommendedName>
</protein>
<proteinExistence type="evidence at transcript level"/>
<dbReference type="SMART" id="SM00686">
    <property type="entry name" value="DM13"/>
    <property type="match status" value="1"/>
</dbReference>
<dbReference type="InterPro" id="IPR019545">
    <property type="entry name" value="DM13_domain"/>
</dbReference>
<feature type="domain" description="DM13" evidence="2">
    <location>
        <begin position="1"/>
        <end position="105"/>
    </location>
</feature>
<evidence type="ECO:0000256" key="1">
    <source>
        <dbReference type="ARBA" id="ARBA00022737"/>
    </source>
</evidence>
<feature type="non-terminal residue" evidence="3">
    <location>
        <position position="105"/>
    </location>
</feature>
<sequence length="105" mass="11339">LGEFQPLSNGVAGEIHAETDKILVIKNFKYDGKAPDAYFYAGTSGNPSSDGFLLEYPPGSKEPLGAFDGSQGDITFNLPGDIKVTDLAWISIWSEDLAIDFGNMY</sequence>
<dbReference type="InterPro" id="IPR052126">
    <property type="entry name" value="Spindle_Org/Thrombomodulin"/>
</dbReference>
<organism evidence="3">
    <name type="scientific">Tigriopus japonicus</name>
    <name type="common">Copepod</name>
    <dbReference type="NCBI Taxonomy" id="158387"/>
    <lineage>
        <taxon>Eukaryota</taxon>
        <taxon>Metazoa</taxon>
        <taxon>Ecdysozoa</taxon>
        <taxon>Arthropoda</taxon>
        <taxon>Crustacea</taxon>
        <taxon>Multicrustacea</taxon>
        <taxon>Hexanauplia</taxon>
        <taxon>Copepoda</taxon>
        <taxon>Harpacticoida</taxon>
        <taxon>Harpacticidae</taxon>
        <taxon>Tigriopus</taxon>
    </lineage>
</organism>
<dbReference type="PROSITE" id="PS51549">
    <property type="entry name" value="DM13"/>
    <property type="match status" value="1"/>
</dbReference>
<reference evidence="3" key="1">
    <citation type="journal article" date="2009" name="Aquat. Toxicol.">
        <title>Gene expression profiling of copper-induced responses in the intertidal copepod Tigriopus japonicus using a 6K oligochip microarray.</title>
        <authorList>
            <person name="Ki J.S."/>
            <person name="Raisuddin S."/>
            <person name="Lee K.W."/>
            <person name="Hwang D.S."/>
            <person name="Han J."/>
            <person name="Rhee J.S."/>
            <person name="Kim I.C."/>
            <person name="Park H.G."/>
            <person name="Ryu J.C."/>
            <person name="Lee J.S."/>
        </authorList>
    </citation>
    <scope>NUCLEOTIDE SEQUENCE</scope>
</reference>
<reference evidence="3" key="2">
    <citation type="submission" date="2009-05" db="EMBL/GenBank/DDBJ databases">
        <authorList>
            <person name="Lee J.-S."/>
        </authorList>
    </citation>
    <scope>NUCLEOTIDE SEQUENCE</scope>
</reference>
<dbReference type="AlphaFoldDB" id="C6JWC9"/>
<evidence type="ECO:0000259" key="2">
    <source>
        <dbReference type="PROSITE" id="PS51549"/>
    </source>
</evidence>
<name>C6JWC9_TIGJA</name>
<accession>C6JWC9</accession>
<dbReference type="EMBL" id="GQ144724">
    <property type="protein sequence ID" value="ACS36137.1"/>
    <property type="molecule type" value="mRNA"/>
</dbReference>
<dbReference type="Pfam" id="PF10517">
    <property type="entry name" value="DM13"/>
    <property type="match status" value="1"/>
</dbReference>
<keyword evidence="1" id="KW-0677">Repeat</keyword>
<dbReference type="PANTHER" id="PTHR24036:SF5">
    <property type="entry name" value="THROMBOMODULIN"/>
    <property type="match status" value="1"/>
</dbReference>
<dbReference type="PANTHER" id="PTHR24036">
    <property type="entry name" value="SKELETOR-RELATED"/>
    <property type="match status" value="1"/>
</dbReference>